<name>A0A8J2V3S0_9PROT</name>
<dbReference type="PROSITE" id="PS51257">
    <property type="entry name" value="PROKAR_LIPOPROTEIN"/>
    <property type="match status" value="1"/>
</dbReference>
<dbReference type="Proteomes" id="UP000613582">
    <property type="component" value="Unassembled WGS sequence"/>
</dbReference>
<feature type="signal peptide" evidence="1">
    <location>
        <begin position="1"/>
        <end position="20"/>
    </location>
</feature>
<evidence type="ECO:0000313" key="4">
    <source>
        <dbReference type="Proteomes" id="UP000613582"/>
    </source>
</evidence>
<feature type="chain" id="PRO_5035230435" description="YMGG-like Gly-zipper domain-containing protein" evidence="1">
    <location>
        <begin position="21"/>
        <end position="120"/>
    </location>
</feature>
<evidence type="ECO:0000259" key="2">
    <source>
        <dbReference type="Pfam" id="PF13441"/>
    </source>
</evidence>
<evidence type="ECO:0000256" key="1">
    <source>
        <dbReference type="SAM" id="SignalP"/>
    </source>
</evidence>
<keyword evidence="1" id="KW-0732">Signal</keyword>
<dbReference type="Pfam" id="PF13441">
    <property type="entry name" value="Gly-zipper_YMGG"/>
    <property type="match status" value="1"/>
</dbReference>
<gene>
    <name evidence="3" type="ORF">GCM10011342_04470</name>
</gene>
<proteinExistence type="predicted"/>
<organism evidence="3 4">
    <name type="scientific">Aquisalinus flavus</name>
    <dbReference type="NCBI Taxonomy" id="1526572"/>
    <lineage>
        <taxon>Bacteria</taxon>
        <taxon>Pseudomonadati</taxon>
        <taxon>Pseudomonadota</taxon>
        <taxon>Alphaproteobacteria</taxon>
        <taxon>Parvularculales</taxon>
        <taxon>Parvularculaceae</taxon>
        <taxon>Aquisalinus</taxon>
    </lineage>
</organism>
<keyword evidence="4" id="KW-1185">Reference proteome</keyword>
<dbReference type="InterPro" id="IPR027367">
    <property type="entry name" value="Gly-zipper_YMGG"/>
</dbReference>
<feature type="domain" description="YMGG-like Gly-zipper" evidence="2">
    <location>
        <begin position="30"/>
        <end position="71"/>
    </location>
</feature>
<accession>A0A8J2V3S0</accession>
<sequence length="120" mass="12192">MTRFTRSHIAIAAASTAALAAAGCQNMTPAQRNAAIGTGVGAAAGAAVADDDATGALVGGALGAAVGAYTGCRQQGGCYVGGDRVASNDDRYYDQSAGRYYYVDERTGNTYWANGEVRTR</sequence>
<dbReference type="RefSeq" id="WP_188159665.1">
    <property type="nucleotide sequence ID" value="NZ_BMGH01000001.1"/>
</dbReference>
<dbReference type="EMBL" id="BMGH01000001">
    <property type="protein sequence ID" value="GGC98630.1"/>
    <property type="molecule type" value="Genomic_DNA"/>
</dbReference>
<comment type="caution">
    <text evidence="3">The sequence shown here is derived from an EMBL/GenBank/DDBJ whole genome shotgun (WGS) entry which is preliminary data.</text>
</comment>
<evidence type="ECO:0000313" key="3">
    <source>
        <dbReference type="EMBL" id="GGC98630.1"/>
    </source>
</evidence>
<dbReference type="AlphaFoldDB" id="A0A8J2V3S0"/>
<reference evidence="3" key="2">
    <citation type="submission" date="2020-09" db="EMBL/GenBank/DDBJ databases">
        <authorList>
            <person name="Sun Q."/>
            <person name="Zhou Y."/>
        </authorList>
    </citation>
    <scope>NUCLEOTIDE SEQUENCE</scope>
    <source>
        <strain evidence="3">CGMCC 1.12921</strain>
    </source>
</reference>
<reference evidence="3" key="1">
    <citation type="journal article" date="2014" name="Int. J. Syst. Evol. Microbiol.">
        <title>Complete genome sequence of Corynebacterium casei LMG S-19264T (=DSM 44701T), isolated from a smear-ripened cheese.</title>
        <authorList>
            <consortium name="US DOE Joint Genome Institute (JGI-PGF)"/>
            <person name="Walter F."/>
            <person name="Albersmeier A."/>
            <person name="Kalinowski J."/>
            <person name="Ruckert C."/>
        </authorList>
    </citation>
    <scope>NUCLEOTIDE SEQUENCE</scope>
    <source>
        <strain evidence="3">CGMCC 1.12921</strain>
    </source>
</reference>
<protein>
    <recommendedName>
        <fullName evidence="2">YMGG-like Gly-zipper domain-containing protein</fullName>
    </recommendedName>
</protein>